<dbReference type="EMBL" id="OB665806">
    <property type="protein sequence ID" value="CAD7233197.1"/>
    <property type="molecule type" value="Genomic_DNA"/>
</dbReference>
<proteinExistence type="predicted"/>
<feature type="region of interest" description="Disordered" evidence="1">
    <location>
        <begin position="191"/>
        <end position="214"/>
    </location>
</feature>
<feature type="compositionally biased region" description="Basic and acidic residues" evidence="1">
    <location>
        <begin position="191"/>
        <end position="200"/>
    </location>
</feature>
<feature type="non-terminal residue" evidence="2">
    <location>
        <position position="348"/>
    </location>
</feature>
<evidence type="ECO:0000256" key="1">
    <source>
        <dbReference type="SAM" id="MobiDB-lite"/>
    </source>
</evidence>
<reference evidence="2" key="1">
    <citation type="submission" date="2020-11" db="EMBL/GenBank/DDBJ databases">
        <authorList>
            <person name="Tran Van P."/>
        </authorList>
    </citation>
    <scope>NUCLEOTIDE SEQUENCE</scope>
</reference>
<name>A0A7R8WK13_9CRUS</name>
<evidence type="ECO:0000313" key="2">
    <source>
        <dbReference type="EMBL" id="CAD7233197.1"/>
    </source>
</evidence>
<gene>
    <name evidence="2" type="ORF">CTOB1V02_LOCUS11020</name>
</gene>
<organism evidence="2">
    <name type="scientific">Cyprideis torosa</name>
    <dbReference type="NCBI Taxonomy" id="163714"/>
    <lineage>
        <taxon>Eukaryota</taxon>
        <taxon>Metazoa</taxon>
        <taxon>Ecdysozoa</taxon>
        <taxon>Arthropoda</taxon>
        <taxon>Crustacea</taxon>
        <taxon>Oligostraca</taxon>
        <taxon>Ostracoda</taxon>
        <taxon>Podocopa</taxon>
        <taxon>Podocopida</taxon>
        <taxon>Cytherocopina</taxon>
        <taxon>Cytheroidea</taxon>
        <taxon>Cytherideidae</taxon>
        <taxon>Cyprideis</taxon>
    </lineage>
</organism>
<accession>A0A7R8WK13</accession>
<feature type="non-terminal residue" evidence="2">
    <location>
        <position position="1"/>
    </location>
</feature>
<protein>
    <submittedName>
        <fullName evidence="2">Uncharacterized protein</fullName>
    </submittedName>
</protein>
<sequence length="348" mass="38027">CLATLSRLQIDQQFRRMNVEGACNTNSSRNSGAGGGLTGCLQGNVSGTLKGEFPGRGGNVFAQLRMLIFAALAAKSTASISFKLADFSQSQRFEDKQASHSLLRGNCNHSADGNVAISQRQPAVALQDLGAGTKAEFYLSWQPWLMQLNHRLVRAAPISNPTVVRSAPSANRRTRETLLFHQDIYFRSSKDSSVSREAHSAPKLGPRGPGPPRKYPHAKCLVQPLTNPTNLENGPKLAFRPLARPMGLRSLPKRLAPASGPTGSLTENLSRIGPVRLSKVNIATKPFGTTFGLMYNGAPFLRMSTRAGSTCALPPLGAIDSASHIRFRIRFHIWFCIRLLIRFRIHFQ</sequence>
<dbReference type="AlphaFoldDB" id="A0A7R8WK13"/>